<evidence type="ECO:0000259" key="4">
    <source>
        <dbReference type="PROSITE" id="PS51000"/>
    </source>
</evidence>
<dbReference type="InterPro" id="IPR037171">
    <property type="entry name" value="NagB/RpiA_transferase-like"/>
</dbReference>
<dbReference type="Gene3D" id="3.40.50.1360">
    <property type="match status" value="1"/>
</dbReference>
<evidence type="ECO:0000313" key="5">
    <source>
        <dbReference type="EMBL" id="OPJ56816.1"/>
    </source>
</evidence>
<reference evidence="5 6" key="1">
    <citation type="submission" date="2017-03" db="EMBL/GenBank/DDBJ databases">
        <title>Genome sequence of Clostridium thermoalcaliphilum DSM 7309.</title>
        <authorList>
            <person name="Poehlein A."/>
            <person name="Daniel R."/>
        </authorList>
    </citation>
    <scope>NUCLEOTIDE SEQUENCE [LARGE SCALE GENOMIC DNA]</scope>
    <source>
        <strain evidence="5 6">DSM 7309</strain>
    </source>
</reference>
<dbReference type="InterPro" id="IPR018356">
    <property type="entry name" value="Tscrpt_reg_HTH_DeoR_CS"/>
</dbReference>
<gene>
    <name evidence="5" type="primary">glcR</name>
    <name evidence="5" type="ORF">CLOTH_00980</name>
</gene>
<proteinExistence type="predicted"/>
<dbReference type="PANTHER" id="PTHR30363:SF44">
    <property type="entry name" value="AGA OPERON TRANSCRIPTIONAL REPRESSOR-RELATED"/>
    <property type="match status" value="1"/>
</dbReference>
<keyword evidence="2" id="KW-0238">DNA-binding</keyword>
<dbReference type="GO" id="GO:0003700">
    <property type="term" value="F:DNA-binding transcription factor activity"/>
    <property type="evidence" value="ECO:0007669"/>
    <property type="project" value="InterPro"/>
</dbReference>
<dbReference type="Pfam" id="PF00455">
    <property type="entry name" value="DeoRC"/>
    <property type="match status" value="1"/>
</dbReference>
<comment type="caution">
    <text evidence="5">The sequence shown here is derived from an EMBL/GenBank/DDBJ whole genome shotgun (WGS) entry which is preliminary data.</text>
</comment>
<dbReference type="PRINTS" id="PR00037">
    <property type="entry name" value="HTHLACR"/>
</dbReference>
<dbReference type="RefSeq" id="WP_079410133.1">
    <property type="nucleotide sequence ID" value="NZ_MZGW01000001.1"/>
</dbReference>
<dbReference type="SMART" id="SM01134">
    <property type="entry name" value="DeoRC"/>
    <property type="match status" value="1"/>
</dbReference>
<dbReference type="InterPro" id="IPR036390">
    <property type="entry name" value="WH_DNA-bd_sf"/>
</dbReference>
<evidence type="ECO:0000313" key="6">
    <source>
        <dbReference type="Proteomes" id="UP000190140"/>
    </source>
</evidence>
<name>A0A1V4IA48_9FIRM</name>
<dbReference type="PROSITE" id="PS51000">
    <property type="entry name" value="HTH_DEOR_2"/>
    <property type="match status" value="1"/>
</dbReference>
<dbReference type="Proteomes" id="UP000190140">
    <property type="component" value="Unassembled WGS sequence"/>
</dbReference>
<dbReference type="SMART" id="SM00420">
    <property type="entry name" value="HTH_DEOR"/>
    <property type="match status" value="1"/>
</dbReference>
<sequence length="253" mass="27897">MFAEERKSHIAQMIKNGQSVRVNELAQLFDVSESTIRRDLKELESSGEIVRTHGGAVSNANTNFEPSFSEKQDKHLYEKENIGKAAATLIEDGDTIILDSGTTTQYVAKYITAKNITIITNSVNLANELSNRNDIEVIVTGGMIRNTTKSMVGPVAENTLKHFVVDKAFIGANGVSQKFGITTPNMLEASVKKSMIENSKTTYLLVDSSKINEESFSFIAPVSKIDYIVTDEKISSEDIAMYENFGVKIIRAN</sequence>
<evidence type="ECO:0000256" key="2">
    <source>
        <dbReference type="ARBA" id="ARBA00023125"/>
    </source>
</evidence>
<dbReference type="STRING" id="29349.CLOTH_00980"/>
<dbReference type="AlphaFoldDB" id="A0A1V4IA48"/>
<organism evidence="5 6">
    <name type="scientific">Alkalithermobacter paradoxus</name>
    <dbReference type="NCBI Taxonomy" id="29349"/>
    <lineage>
        <taxon>Bacteria</taxon>
        <taxon>Bacillati</taxon>
        <taxon>Bacillota</taxon>
        <taxon>Clostridia</taxon>
        <taxon>Peptostreptococcales</taxon>
        <taxon>Tepidibacteraceae</taxon>
        <taxon>Alkalithermobacter</taxon>
    </lineage>
</organism>
<keyword evidence="1" id="KW-0805">Transcription regulation</keyword>
<dbReference type="InterPro" id="IPR001034">
    <property type="entry name" value="DeoR_HTH"/>
</dbReference>
<evidence type="ECO:0000256" key="1">
    <source>
        <dbReference type="ARBA" id="ARBA00023015"/>
    </source>
</evidence>
<keyword evidence="3" id="KW-0804">Transcription</keyword>
<feature type="domain" description="HTH deoR-type" evidence="4">
    <location>
        <begin position="3"/>
        <end position="58"/>
    </location>
</feature>
<dbReference type="OrthoDB" id="9797223at2"/>
<dbReference type="SUPFAM" id="SSF100950">
    <property type="entry name" value="NagB/RpiA/CoA transferase-like"/>
    <property type="match status" value="1"/>
</dbReference>
<dbReference type="InterPro" id="IPR036388">
    <property type="entry name" value="WH-like_DNA-bd_sf"/>
</dbReference>
<dbReference type="SUPFAM" id="SSF46785">
    <property type="entry name" value="Winged helix' DNA-binding domain"/>
    <property type="match status" value="1"/>
</dbReference>
<evidence type="ECO:0000256" key="3">
    <source>
        <dbReference type="ARBA" id="ARBA00023163"/>
    </source>
</evidence>
<dbReference type="EMBL" id="MZGW01000001">
    <property type="protein sequence ID" value="OPJ56816.1"/>
    <property type="molecule type" value="Genomic_DNA"/>
</dbReference>
<accession>A0A1V4IA48</accession>
<dbReference type="PANTHER" id="PTHR30363">
    <property type="entry name" value="HTH-TYPE TRANSCRIPTIONAL REGULATOR SRLR-RELATED"/>
    <property type="match status" value="1"/>
</dbReference>
<keyword evidence="6" id="KW-1185">Reference proteome</keyword>
<dbReference type="InterPro" id="IPR014036">
    <property type="entry name" value="DeoR-like_C"/>
</dbReference>
<dbReference type="InterPro" id="IPR050313">
    <property type="entry name" value="Carb_Metab_HTH_regulators"/>
</dbReference>
<dbReference type="PROSITE" id="PS00894">
    <property type="entry name" value="HTH_DEOR_1"/>
    <property type="match status" value="1"/>
</dbReference>
<dbReference type="GO" id="GO:0003677">
    <property type="term" value="F:DNA binding"/>
    <property type="evidence" value="ECO:0007669"/>
    <property type="project" value="UniProtKB-KW"/>
</dbReference>
<protein>
    <submittedName>
        <fullName evidence="5">HTH-type transcriptional repressor GlcR</fullName>
    </submittedName>
</protein>
<dbReference type="Pfam" id="PF08220">
    <property type="entry name" value="HTH_DeoR"/>
    <property type="match status" value="1"/>
</dbReference>
<dbReference type="Gene3D" id="1.10.10.10">
    <property type="entry name" value="Winged helix-like DNA-binding domain superfamily/Winged helix DNA-binding domain"/>
    <property type="match status" value="1"/>
</dbReference>